<dbReference type="EMBL" id="JAZHXI010000004">
    <property type="protein sequence ID" value="KAL2071950.1"/>
    <property type="molecule type" value="Genomic_DNA"/>
</dbReference>
<accession>A0ABR4CQ40</accession>
<evidence type="ECO:0000313" key="2">
    <source>
        <dbReference type="EMBL" id="KAL2071950.1"/>
    </source>
</evidence>
<keyword evidence="1" id="KW-1133">Transmembrane helix</keyword>
<organism evidence="2 3">
    <name type="scientific">Oculimacula yallundae</name>
    <dbReference type="NCBI Taxonomy" id="86028"/>
    <lineage>
        <taxon>Eukaryota</taxon>
        <taxon>Fungi</taxon>
        <taxon>Dikarya</taxon>
        <taxon>Ascomycota</taxon>
        <taxon>Pezizomycotina</taxon>
        <taxon>Leotiomycetes</taxon>
        <taxon>Helotiales</taxon>
        <taxon>Ploettnerulaceae</taxon>
        <taxon>Oculimacula</taxon>
    </lineage>
</organism>
<protein>
    <submittedName>
        <fullName evidence="2">Uncharacterized protein</fullName>
    </submittedName>
</protein>
<gene>
    <name evidence="2" type="ORF">VTL71DRAFT_11293</name>
</gene>
<sequence length="76" mass="8417">MTRTSSISYISTVCNNSMGLQSWQYEFLSCFLYALLPIFLSGGIVDWTAVTCEAIVQLPPRQKELPILKPTAQASS</sequence>
<keyword evidence="3" id="KW-1185">Reference proteome</keyword>
<evidence type="ECO:0000313" key="3">
    <source>
        <dbReference type="Proteomes" id="UP001595075"/>
    </source>
</evidence>
<reference evidence="2 3" key="1">
    <citation type="journal article" date="2024" name="Commun. Biol.">
        <title>Comparative genomic analysis of thermophilic fungi reveals convergent evolutionary adaptations and gene losses.</title>
        <authorList>
            <person name="Steindorff A.S."/>
            <person name="Aguilar-Pontes M.V."/>
            <person name="Robinson A.J."/>
            <person name="Andreopoulos B."/>
            <person name="LaButti K."/>
            <person name="Kuo A."/>
            <person name="Mondo S."/>
            <person name="Riley R."/>
            <person name="Otillar R."/>
            <person name="Haridas S."/>
            <person name="Lipzen A."/>
            <person name="Grimwood J."/>
            <person name="Schmutz J."/>
            <person name="Clum A."/>
            <person name="Reid I.D."/>
            <person name="Moisan M.C."/>
            <person name="Butler G."/>
            <person name="Nguyen T.T.M."/>
            <person name="Dewar K."/>
            <person name="Conant G."/>
            <person name="Drula E."/>
            <person name="Henrissat B."/>
            <person name="Hansel C."/>
            <person name="Singer S."/>
            <person name="Hutchinson M.I."/>
            <person name="de Vries R.P."/>
            <person name="Natvig D.O."/>
            <person name="Powell A.J."/>
            <person name="Tsang A."/>
            <person name="Grigoriev I.V."/>
        </authorList>
    </citation>
    <scope>NUCLEOTIDE SEQUENCE [LARGE SCALE GENOMIC DNA]</scope>
    <source>
        <strain evidence="2 3">CBS 494.80</strain>
    </source>
</reference>
<proteinExistence type="predicted"/>
<keyword evidence="1" id="KW-0812">Transmembrane</keyword>
<evidence type="ECO:0000256" key="1">
    <source>
        <dbReference type="SAM" id="Phobius"/>
    </source>
</evidence>
<feature type="transmembrane region" description="Helical" evidence="1">
    <location>
        <begin position="31"/>
        <end position="56"/>
    </location>
</feature>
<name>A0ABR4CQ40_9HELO</name>
<dbReference type="Proteomes" id="UP001595075">
    <property type="component" value="Unassembled WGS sequence"/>
</dbReference>
<comment type="caution">
    <text evidence="2">The sequence shown here is derived from an EMBL/GenBank/DDBJ whole genome shotgun (WGS) entry which is preliminary data.</text>
</comment>
<keyword evidence="1" id="KW-0472">Membrane</keyword>